<proteinExistence type="inferred from homology"/>
<dbReference type="PANTHER" id="PTHR24264">
    <property type="entry name" value="TRYPSIN-RELATED"/>
    <property type="match status" value="1"/>
</dbReference>
<keyword evidence="7 11" id="KW-0720">Serine protease</keyword>
<dbReference type="InterPro" id="IPR043504">
    <property type="entry name" value="Peptidase_S1_PA_chymotrypsin"/>
</dbReference>
<dbReference type="SMART" id="SM00034">
    <property type="entry name" value="CLECT"/>
    <property type="match status" value="1"/>
</dbReference>
<dbReference type="FunFam" id="2.40.10.10:FF:000077">
    <property type="entry name" value="Predicted protein"/>
    <property type="match status" value="1"/>
</dbReference>
<keyword evidence="6 11" id="KW-0378">Hydrolase</keyword>
<dbReference type="PROSITE" id="PS50041">
    <property type="entry name" value="C_TYPE_LECTIN_2"/>
    <property type="match status" value="1"/>
</dbReference>
<dbReference type="InterPro" id="IPR033989">
    <property type="entry name" value="CD209-like_CTLD"/>
</dbReference>
<evidence type="ECO:0000256" key="11">
    <source>
        <dbReference type="RuleBase" id="RU363034"/>
    </source>
</evidence>
<comment type="subcellular location">
    <subcellularLocation>
        <location evidence="1">Secreted</location>
        <location evidence="1">Extracellular space</location>
    </subcellularLocation>
</comment>
<dbReference type="CDD" id="cd03590">
    <property type="entry name" value="CLECT_DC-SIGN_like"/>
    <property type="match status" value="1"/>
</dbReference>
<dbReference type="AlphaFoldDB" id="A0ABD1IYS4"/>
<evidence type="ECO:0000256" key="6">
    <source>
        <dbReference type="ARBA" id="ARBA00022801"/>
    </source>
</evidence>
<dbReference type="Pfam" id="PF00059">
    <property type="entry name" value="Lectin_C"/>
    <property type="match status" value="1"/>
</dbReference>
<feature type="domain" description="Peptidase S1" evidence="14">
    <location>
        <begin position="222"/>
        <end position="444"/>
    </location>
</feature>
<dbReference type="CDD" id="cd00190">
    <property type="entry name" value="Tryp_SPc"/>
    <property type="match status" value="1"/>
</dbReference>
<dbReference type="InterPro" id="IPR009003">
    <property type="entry name" value="Peptidase_S1_PA"/>
</dbReference>
<comment type="caution">
    <text evidence="15">The sequence shown here is derived from an EMBL/GenBank/DDBJ whole genome shotgun (WGS) entry which is preliminary data.</text>
</comment>
<evidence type="ECO:0000256" key="4">
    <source>
        <dbReference type="ARBA" id="ARBA00022670"/>
    </source>
</evidence>
<evidence type="ECO:0000256" key="1">
    <source>
        <dbReference type="ARBA" id="ARBA00004239"/>
    </source>
</evidence>
<dbReference type="SUPFAM" id="SSF56436">
    <property type="entry name" value="C-type lectin-like"/>
    <property type="match status" value="1"/>
</dbReference>
<evidence type="ECO:0000256" key="5">
    <source>
        <dbReference type="ARBA" id="ARBA00022734"/>
    </source>
</evidence>
<dbReference type="Gene3D" id="2.40.10.10">
    <property type="entry name" value="Trypsin-like serine proteases"/>
    <property type="match status" value="2"/>
</dbReference>
<dbReference type="InterPro" id="IPR016187">
    <property type="entry name" value="CTDL_fold"/>
</dbReference>
<evidence type="ECO:0000256" key="12">
    <source>
        <dbReference type="SAM" id="SignalP"/>
    </source>
</evidence>
<evidence type="ECO:0000256" key="2">
    <source>
        <dbReference type="ARBA" id="ARBA00007664"/>
    </source>
</evidence>
<dbReference type="InterPro" id="IPR050127">
    <property type="entry name" value="Serine_Proteases_S1"/>
</dbReference>
<evidence type="ECO:0000313" key="15">
    <source>
        <dbReference type="EMBL" id="KAL2080007.1"/>
    </source>
</evidence>
<keyword evidence="16" id="KW-1185">Reference proteome</keyword>
<dbReference type="InterPro" id="IPR001314">
    <property type="entry name" value="Peptidase_S1A"/>
</dbReference>
<feature type="domain" description="C-type lectin" evidence="13">
    <location>
        <begin position="33"/>
        <end position="154"/>
    </location>
</feature>
<dbReference type="Pfam" id="PF00089">
    <property type="entry name" value="Trypsin"/>
    <property type="match status" value="1"/>
</dbReference>
<dbReference type="InterPro" id="IPR033116">
    <property type="entry name" value="TRYPSIN_SER"/>
</dbReference>
<organism evidence="15 16">
    <name type="scientific">Coilia grayii</name>
    <name type="common">Gray's grenadier anchovy</name>
    <dbReference type="NCBI Taxonomy" id="363190"/>
    <lineage>
        <taxon>Eukaryota</taxon>
        <taxon>Metazoa</taxon>
        <taxon>Chordata</taxon>
        <taxon>Craniata</taxon>
        <taxon>Vertebrata</taxon>
        <taxon>Euteleostomi</taxon>
        <taxon>Actinopterygii</taxon>
        <taxon>Neopterygii</taxon>
        <taxon>Teleostei</taxon>
        <taxon>Clupei</taxon>
        <taxon>Clupeiformes</taxon>
        <taxon>Clupeoidei</taxon>
        <taxon>Engraulidae</taxon>
        <taxon>Coilinae</taxon>
        <taxon>Coilia</taxon>
    </lineage>
</organism>
<feature type="signal peptide" evidence="12">
    <location>
        <begin position="1"/>
        <end position="21"/>
    </location>
</feature>
<sequence>MISASVHLLSIVFLIGQTTESIMNNCLSGWLYHGDHCYLYVTTARNWRESEHYCVKKGGHLASVHSKSEEEFLNTMHKSVSVWIGGSDAAEEGKWSQWTDGSSINYTNWGKGEPNDKYRNEDCLTLRVVNLAKKADTDQWNDVRCSELRPSLCKTGEGFMRTCCFHTQLIKLQSTVGTLLIYIKEEGCPWLAPNGSQTGVDMKTVILLALLGVAWASGDDKIVGGYECPRHSVPYQASLSDGYFHFCGGSLISSEWVVSAAHCYKSRILVRLGEHSLNGNEGTEQHIYSAKVIKHPYYNNQNLDNDIMLIKLSRPAALNSYVQTVSLPSRCPVADEPCMVSGWGNTVTGGGTVMPDRLQCLKQPMIDDRICKNAYPHLMTENMLCSGFMHGGASSCQGDSGGPLVCGGQLQGVVSWGYECAMKGHPSVYARVCRYNSWIQSVMNSN</sequence>
<protein>
    <recommendedName>
        <fullName evidence="10">trypsin</fullName>
        <ecNumber evidence="10">3.4.21.4</ecNumber>
    </recommendedName>
</protein>
<dbReference type="PROSITE" id="PS00134">
    <property type="entry name" value="TRYPSIN_HIS"/>
    <property type="match status" value="1"/>
</dbReference>
<comment type="similarity">
    <text evidence="2">Belongs to the peptidase S1 family.</text>
</comment>
<dbReference type="Gene3D" id="3.10.100.10">
    <property type="entry name" value="Mannose-Binding Protein A, subunit A"/>
    <property type="match status" value="1"/>
</dbReference>
<comment type="catalytic activity">
    <reaction evidence="9">
        <text>Preferential cleavage: Arg-|-Xaa, Lys-|-Xaa.</text>
        <dbReference type="EC" id="3.4.21.4"/>
    </reaction>
</comment>
<dbReference type="InterPro" id="IPR001254">
    <property type="entry name" value="Trypsin_dom"/>
</dbReference>
<evidence type="ECO:0000256" key="10">
    <source>
        <dbReference type="ARBA" id="ARBA00038868"/>
    </source>
</evidence>
<dbReference type="Proteomes" id="UP001591681">
    <property type="component" value="Unassembled WGS sequence"/>
</dbReference>
<feature type="chain" id="PRO_5044824638" description="trypsin" evidence="12">
    <location>
        <begin position="22"/>
        <end position="446"/>
    </location>
</feature>
<dbReference type="GO" id="GO:0004252">
    <property type="term" value="F:serine-type endopeptidase activity"/>
    <property type="evidence" value="ECO:0007669"/>
    <property type="project" value="UniProtKB-EC"/>
</dbReference>
<dbReference type="GO" id="GO:0005576">
    <property type="term" value="C:extracellular region"/>
    <property type="evidence" value="ECO:0007669"/>
    <property type="project" value="UniProtKB-SubCell"/>
</dbReference>
<keyword evidence="5" id="KW-0430">Lectin</keyword>
<accession>A0ABD1IYS4</accession>
<dbReference type="EMBL" id="JBHFQA010000021">
    <property type="protein sequence ID" value="KAL2080007.1"/>
    <property type="molecule type" value="Genomic_DNA"/>
</dbReference>
<dbReference type="EC" id="3.4.21.4" evidence="10"/>
<dbReference type="InterPro" id="IPR018114">
    <property type="entry name" value="TRYPSIN_HIS"/>
</dbReference>
<dbReference type="PANTHER" id="PTHR24264:SF15">
    <property type="entry name" value="RIKEN CDNA 2210010C04 GENE"/>
    <property type="match status" value="1"/>
</dbReference>
<evidence type="ECO:0000256" key="9">
    <source>
        <dbReference type="ARBA" id="ARBA00036320"/>
    </source>
</evidence>
<evidence type="ECO:0000256" key="7">
    <source>
        <dbReference type="ARBA" id="ARBA00022825"/>
    </source>
</evidence>
<keyword evidence="12" id="KW-0732">Signal</keyword>
<dbReference type="PROSITE" id="PS50240">
    <property type="entry name" value="TRYPSIN_DOM"/>
    <property type="match status" value="1"/>
</dbReference>
<dbReference type="SMART" id="SM00020">
    <property type="entry name" value="Tryp_SPc"/>
    <property type="match status" value="1"/>
</dbReference>
<dbReference type="GO" id="GO:0030246">
    <property type="term" value="F:carbohydrate binding"/>
    <property type="evidence" value="ECO:0007669"/>
    <property type="project" value="UniProtKB-KW"/>
</dbReference>
<evidence type="ECO:0000259" key="13">
    <source>
        <dbReference type="PROSITE" id="PS50041"/>
    </source>
</evidence>
<keyword evidence="3" id="KW-0964">Secreted</keyword>
<evidence type="ECO:0000313" key="16">
    <source>
        <dbReference type="Proteomes" id="UP001591681"/>
    </source>
</evidence>
<dbReference type="GO" id="GO:0006508">
    <property type="term" value="P:proteolysis"/>
    <property type="evidence" value="ECO:0007669"/>
    <property type="project" value="UniProtKB-KW"/>
</dbReference>
<dbReference type="PRINTS" id="PR00722">
    <property type="entry name" value="CHYMOTRYPSIN"/>
</dbReference>
<keyword evidence="4 11" id="KW-0645">Protease</keyword>
<dbReference type="InterPro" id="IPR001304">
    <property type="entry name" value="C-type_lectin-like"/>
</dbReference>
<evidence type="ECO:0000256" key="3">
    <source>
        <dbReference type="ARBA" id="ARBA00022525"/>
    </source>
</evidence>
<evidence type="ECO:0000256" key="8">
    <source>
        <dbReference type="ARBA" id="ARBA00023157"/>
    </source>
</evidence>
<dbReference type="SUPFAM" id="SSF50494">
    <property type="entry name" value="Trypsin-like serine proteases"/>
    <property type="match status" value="1"/>
</dbReference>
<name>A0ABD1IYS4_9TELE</name>
<keyword evidence="8" id="KW-1015">Disulfide bond</keyword>
<reference evidence="15 16" key="1">
    <citation type="submission" date="2024-09" db="EMBL/GenBank/DDBJ databases">
        <title>A chromosome-level genome assembly of Gray's grenadier anchovy, Coilia grayii.</title>
        <authorList>
            <person name="Fu Z."/>
        </authorList>
    </citation>
    <scope>NUCLEOTIDE SEQUENCE [LARGE SCALE GENOMIC DNA]</scope>
    <source>
        <strain evidence="15">G4</strain>
        <tissue evidence="15">Muscle</tissue>
    </source>
</reference>
<dbReference type="InterPro" id="IPR016186">
    <property type="entry name" value="C-type_lectin-like/link_sf"/>
</dbReference>
<dbReference type="PROSITE" id="PS00135">
    <property type="entry name" value="TRYPSIN_SER"/>
    <property type="match status" value="1"/>
</dbReference>
<gene>
    <name evidence="15" type="ORF">ACEWY4_023800</name>
</gene>
<evidence type="ECO:0000259" key="14">
    <source>
        <dbReference type="PROSITE" id="PS50240"/>
    </source>
</evidence>